<name>A0AAW0NES3_9GOBI</name>
<feature type="compositionally biased region" description="Polar residues" evidence="1">
    <location>
        <begin position="76"/>
        <end position="93"/>
    </location>
</feature>
<proteinExistence type="predicted"/>
<feature type="compositionally biased region" description="Basic and acidic residues" evidence="1">
    <location>
        <begin position="17"/>
        <end position="27"/>
    </location>
</feature>
<dbReference type="EMBL" id="JBBPFD010000017">
    <property type="protein sequence ID" value="KAK7891473.1"/>
    <property type="molecule type" value="Genomic_DNA"/>
</dbReference>
<gene>
    <name evidence="2" type="ORF">WMY93_023436</name>
</gene>
<dbReference type="GO" id="GO:0005634">
    <property type="term" value="C:nucleus"/>
    <property type="evidence" value="ECO:0007669"/>
    <property type="project" value="TreeGrafter"/>
</dbReference>
<dbReference type="AlphaFoldDB" id="A0AAW0NES3"/>
<evidence type="ECO:0000313" key="3">
    <source>
        <dbReference type="Proteomes" id="UP001460270"/>
    </source>
</evidence>
<feature type="region of interest" description="Disordered" evidence="1">
    <location>
        <begin position="67"/>
        <end position="165"/>
    </location>
</feature>
<feature type="region of interest" description="Disordered" evidence="1">
    <location>
        <begin position="1"/>
        <end position="33"/>
    </location>
</feature>
<organism evidence="2 3">
    <name type="scientific">Mugilogobius chulae</name>
    <name type="common">yellowstripe goby</name>
    <dbReference type="NCBI Taxonomy" id="88201"/>
    <lineage>
        <taxon>Eukaryota</taxon>
        <taxon>Metazoa</taxon>
        <taxon>Chordata</taxon>
        <taxon>Craniata</taxon>
        <taxon>Vertebrata</taxon>
        <taxon>Euteleostomi</taxon>
        <taxon>Actinopterygii</taxon>
        <taxon>Neopterygii</taxon>
        <taxon>Teleostei</taxon>
        <taxon>Neoteleostei</taxon>
        <taxon>Acanthomorphata</taxon>
        <taxon>Gobiaria</taxon>
        <taxon>Gobiiformes</taxon>
        <taxon>Gobioidei</taxon>
        <taxon>Gobiidae</taxon>
        <taxon>Gobionellinae</taxon>
        <taxon>Mugilogobius</taxon>
    </lineage>
</organism>
<dbReference type="InterPro" id="IPR028278">
    <property type="entry name" value="MRI"/>
</dbReference>
<dbReference type="GO" id="GO:0006303">
    <property type="term" value="P:double-strand break repair via nonhomologous end joining"/>
    <property type="evidence" value="ECO:0007669"/>
    <property type="project" value="TreeGrafter"/>
</dbReference>
<dbReference type="Proteomes" id="UP001460270">
    <property type="component" value="Unassembled WGS sequence"/>
</dbReference>
<keyword evidence="3" id="KW-1185">Reference proteome</keyword>
<comment type="caution">
    <text evidence="2">The sequence shown here is derived from an EMBL/GenBank/DDBJ whole genome shotgun (WGS) entry which is preliminary data.</text>
</comment>
<dbReference type="PANTHER" id="PTHR14566">
    <property type="entry name" value="CELL CYCLE REGULATOR OF NON-HOMOLOGOUS END JOINING"/>
    <property type="match status" value="1"/>
</dbReference>
<protein>
    <submittedName>
        <fullName evidence="2">Uncharacterized protein</fullName>
    </submittedName>
</protein>
<dbReference type="GO" id="GO:2001033">
    <property type="term" value="P:negative regulation of double-strand break repair via nonhomologous end joining"/>
    <property type="evidence" value="ECO:0007669"/>
    <property type="project" value="InterPro"/>
</dbReference>
<feature type="compositionally biased region" description="Basic and acidic residues" evidence="1">
    <location>
        <begin position="136"/>
        <end position="151"/>
    </location>
</feature>
<sequence>MSEKHRSLPSWMSKKGKKDENVKEPLKSKRKSKVARTVFYCMNEQELVKTAVSYLISSSGEREDLLDKHKDGLKLTAQTQKQRGIPDSKSSALNPAEDASVESSDSGEAQDRTYVSESDVDITEVETVPYPLCTEGNKEQVCKEEKQKVNNDRLSQAAAKDDKKEDDAFQLVREIFFS</sequence>
<dbReference type="GO" id="GO:0005737">
    <property type="term" value="C:cytoplasm"/>
    <property type="evidence" value="ECO:0007669"/>
    <property type="project" value="TreeGrafter"/>
</dbReference>
<reference evidence="3" key="1">
    <citation type="submission" date="2024-04" db="EMBL/GenBank/DDBJ databases">
        <title>Salinicola lusitanus LLJ914,a marine bacterium isolated from the Okinawa Trough.</title>
        <authorList>
            <person name="Li J."/>
        </authorList>
    </citation>
    <scope>NUCLEOTIDE SEQUENCE [LARGE SCALE GENOMIC DNA]</scope>
</reference>
<evidence type="ECO:0000256" key="1">
    <source>
        <dbReference type="SAM" id="MobiDB-lite"/>
    </source>
</evidence>
<evidence type="ECO:0000313" key="2">
    <source>
        <dbReference type="EMBL" id="KAK7891473.1"/>
    </source>
</evidence>
<dbReference type="PANTHER" id="PTHR14566:SF0">
    <property type="entry name" value="CELL CYCLE REGULATOR OF NON-HOMOLOGOUS END JOINING"/>
    <property type="match status" value="1"/>
</dbReference>
<accession>A0AAW0NES3</accession>